<sequence length="97" mass="10245">MTTLQYRVLLALGALALGLAVVNAVMFSGNRQAQNELATRGQYIQQSLQLEPLYQSLIKSLADLAARDNDTALRELLASQGITFTAGAAAAAPRSAP</sequence>
<protein>
    <submittedName>
        <fullName evidence="1">Uncharacterized protein</fullName>
    </submittedName>
</protein>
<dbReference type="PATRIC" id="fig|1454003.3.peg.1690"/>
<evidence type="ECO:0000313" key="2">
    <source>
        <dbReference type="Proteomes" id="UP000021816"/>
    </source>
</evidence>
<accession>A0A011PUI8</accession>
<proteinExistence type="predicted"/>
<dbReference type="EMBL" id="JEMX01000029">
    <property type="protein sequence ID" value="EXI80732.1"/>
    <property type="molecule type" value="Genomic_DNA"/>
</dbReference>
<evidence type="ECO:0000313" key="1">
    <source>
        <dbReference type="EMBL" id="EXI80732.1"/>
    </source>
</evidence>
<dbReference type="AlphaFoldDB" id="A0A011PUI8"/>
<name>A0A011PUI8_9PROT</name>
<dbReference type="STRING" id="1454003.AW10_01639"/>
<dbReference type="Proteomes" id="UP000021816">
    <property type="component" value="Unassembled WGS sequence"/>
</dbReference>
<organism evidence="1 2">
    <name type="scientific">Candidatus Accumulibacter appositus</name>
    <dbReference type="NCBI Taxonomy" id="1454003"/>
    <lineage>
        <taxon>Bacteria</taxon>
        <taxon>Pseudomonadati</taxon>
        <taxon>Pseudomonadota</taxon>
        <taxon>Betaproteobacteria</taxon>
        <taxon>Candidatus Accumulibacter</taxon>
    </lineage>
</organism>
<reference evidence="1 2" key="1">
    <citation type="submission" date="2014-02" db="EMBL/GenBank/DDBJ databases">
        <title>Expanding our view of genomic diversity in Candidatus Accumulibacter clades.</title>
        <authorList>
            <person name="Skennerton C.T."/>
            <person name="Barr J.J."/>
            <person name="Slater F.R."/>
            <person name="Bond P.L."/>
            <person name="Tyson G.W."/>
        </authorList>
    </citation>
    <scope>NUCLEOTIDE SEQUENCE [LARGE SCALE GENOMIC DNA]</scope>
    <source>
        <strain evidence="2">BA-92</strain>
    </source>
</reference>
<gene>
    <name evidence="1" type="ORF">AW10_01639</name>
</gene>
<comment type="caution">
    <text evidence="1">The sequence shown here is derived from an EMBL/GenBank/DDBJ whole genome shotgun (WGS) entry which is preliminary data.</text>
</comment>